<evidence type="ECO:0000313" key="3">
    <source>
        <dbReference type="Proteomes" id="UP000054844"/>
    </source>
</evidence>
<dbReference type="GO" id="GO:0090313">
    <property type="term" value="P:regulation of protein targeting to membrane"/>
    <property type="evidence" value="ECO:0007669"/>
    <property type="project" value="TreeGrafter"/>
</dbReference>
<evidence type="ECO:0000256" key="1">
    <source>
        <dbReference type="SAM" id="MobiDB-lite"/>
    </source>
</evidence>
<name>A0A1S8D1D2_9PROT</name>
<reference evidence="2" key="1">
    <citation type="submission" date="2016-12" db="EMBL/GenBank/DDBJ databases">
        <title>Draft genome sequence of Roseomonas mucosa strain AU37, isolated from a peripheral intravenous catheter.</title>
        <authorList>
            <person name="Choudhury M.A."/>
            <person name="Sidjabat H.E."/>
            <person name="Wailan A.M."/>
            <person name="Zhang L."/>
            <person name="Marsh N.M."/>
            <person name="Rickard C.M."/>
            <person name="Davies M."/>
            <person name="Mcmillan D.J."/>
        </authorList>
    </citation>
    <scope>NUCLEOTIDE SEQUENCE [LARGE SCALE GENOMIC DNA]</scope>
    <source>
        <strain evidence="2">AU37</strain>
    </source>
</reference>
<organism evidence="2 3">
    <name type="scientific">Roseomonas mucosa</name>
    <dbReference type="NCBI Taxonomy" id="207340"/>
    <lineage>
        <taxon>Bacteria</taxon>
        <taxon>Pseudomonadati</taxon>
        <taxon>Pseudomonadota</taxon>
        <taxon>Alphaproteobacteria</taxon>
        <taxon>Acetobacterales</taxon>
        <taxon>Roseomonadaceae</taxon>
        <taxon>Roseomonas</taxon>
    </lineage>
</organism>
<keyword evidence="3" id="KW-1185">Reference proteome</keyword>
<dbReference type="STRING" id="207340.APZ41_018960"/>
<dbReference type="InterPro" id="IPR052894">
    <property type="entry name" value="AsmA-related"/>
</dbReference>
<protein>
    <submittedName>
        <fullName evidence="2">Uncharacterized protein</fullName>
    </submittedName>
</protein>
<proteinExistence type="predicted"/>
<comment type="caution">
    <text evidence="2">The sequence shown here is derived from an EMBL/GenBank/DDBJ whole genome shotgun (WGS) entry which is preliminary data.</text>
</comment>
<feature type="compositionally biased region" description="Low complexity" evidence="1">
    <location>
        <begin position="153"/>
        <end position="183"/>
    </location>
</feature>
<feature type="region of interest" description="Disordered" evidence="1">
    <location>
        <begin position="117"/>
        <end position="193"/>
    </location>
</feature>
<dbReference type="PANTHER" id="PTHR30441:SF4">
    <property type="entry name" value="PROTEIN ASMA"/>
    <property type="match status" value="1"/>
</dbReference>
<dbReference type="EMBL" id="LLWF02000104">
    <property type="protein sequence ID" value="ONH81594.1"/>
    <property type="molecule type" value="Genomic_DNA"/>
</dbReference>
<accession>A0A1S8D1D2</accession>
<dbReference type="Proteomes" id="UP000054844">
    <property type="component" value="Unassembled WGS sequence"/>
</dbReference>
<sequence>MIRWAIRIMLSLAVLLLLALAGGWWLLPHLDLGPVAGRVGGALLGRDLAFAGLKVVPGHWTRLEVRGLWLAGLPGAAPMLEVAQAEGELDVLSLLQGPPVLRHLSVSGARLRLERAPDGTGNWHFHAKGQQEAQGEVRGAGRQPASAQPRDTASAGAAPGAAPETAPGVPAGQAVPPAQGAGPDALPPVDPPGRAGFPALLDLVLTDGEVEIATSGGNRLHVRLDRVSLGAEDLDEPVRLSAQGAYNSLPLRLQVDLASFLALRDKSGPCPVTLRVNSGDTSLGFGGTMADPLNLDGAKGQLVLEAATPDVLLAIAGSPPPEAKAGPPLRLAGVLERSGDHWRLRDASGALGGSAIAGARLRLDEGARGEPDRLALDLPFARLDLNRLLGASASGGSGDTTDLPLVVDRSPGMLVSARISAEQLDYGTLRLTGARLAASLEPGRVVLEDLSGGYLGGKVEGQGAVESPAEPGQPDARISARLAATGLDVQALRRELGIGQIDLQGRMDGHVTLSARGATLNGAARGAHASAVVGMTGGSIARELIELASQDLRGLFRTARGQSAISCLLGVVDLRDGVATVAPFRLRAEHGTIAGNGRFDLRRRQMDLTVGSARSTTGILALDIPVRVSGAFAAPSIRPARWTPEGRALLAAGNVLERIPPELRDYARRSPCLSPG</sequence>
<dbReference type="RefSeq" id="WP_058389885.1">
    <property type="nucleotide sequence ID" value="NZ_CP147879.1"/>
</dbReference>
<dbReference type="PANTHER" id="PTHR30441">
    <property type="entry name" value="DUF748 DOMAIN-CONTAINING PROTEIN"/>
    <property type="match status" value="1"/>
</dbReference>
<dbReference type="OrthoDB" id="7245203at2"/>
<dbReference type="GO" id="GO:0005886">
    <property type="term" value="C:plasma membrane"/>
    <property type="evidence" value="ECO:0007669"/>
    <property type="project" value="TreeGrafter"/>
</dbReference>
<evidence type="ECO:0000313" key="2">
    <source>
        <dbReference type="EMBL" id="ONH81594.1"/>
    </source>
</evidence>
<gene>
    <name evidence="2" type="ORF">APZ41_018960</name>
</gene>
<dbReference type="AlphaFoldDB" id="A0A1S8D1D2"/>